<sequence>MCTESLMSGLIELCRARRELLKEEVHVEARETDRVLSLRVLVASDLFSYLVFAIGGRMTHSSGGPADWLFNTPRIIAPFLIGWFTAALVFGAYPKSGGIGLRSFALNSILAVLVGNAIGFALRAVVFRDGIDPAFIIAALSLTTLVVVGLRLLYYWYVATKTSVKGKARG</sequence>
<accession>A0A6B0YR43</accession>
<dbReference type="Pfam" id="PF11255">
    <property type="entry name" value="DUF3054"/>
    <property type="match status" value="1"/>
</dbReference>
<gene>
    <name evidence="2" type="ORF">F4Y42_03420</name>
</gene>
<keyword evidence="1" id="KW-0472">Membrane</keyword>
<feature type="transmembrane region" description="Helical" evidence="1">
    <location>
        <begin position="133"/>
        <end position="157"/>
    </location>
</feature>
<feature type="transmembrane region" description="Helical" evidence="1">
    <location>
        <begin position="75"/>
        <end position="93"/>
    </location>
</feature>
<evidence type="ECO:0000256" key="1">
    <source>
        <dbReference type="SAM" id="Phobius"/>
    </source>
</evidence>
<reference evidence="2" key="1">
    <citation type="submission" date="2019-09" db="EMBL/GenBank/DDBJ databases">
        <title>Characterisation of the sponge microbiome using genome-centric metagenomics.</title>
        <authorList>
            <person name="Engelberts J.P."/>
            <person name="Robbins S.J."/>
            <person name="De Goeij J.M."/>
            <person name="Aranda M."/>
            <person name="Bell S.C."/>
            <person name="Webster N.S."/>
        </authorList>
    </citation>
    <scope>NUCLEOTIDE SEQUENCE</scope>
    <source>
        <strain evidence="2">SB0664_bin_27</strain>
    </source>
</reference>
<dbReference type="AlphaFoldDB" id="A0A6B0YR43"/>
<protein>
    <submittedName>
        <fullName evidence="2">DUF3054 domain-containing protein</fullName>
    </submittedName>
</protein>
<keyword evidence="1" id="KW-0812">Transmembrane</keyword>
<feature type="transmembrane region" description="Helical" evidence="1">
    <location>
        <begin position="105"/>
        <end position="127"/>
    </location>
</feature>
<feature type="transmembrane region" description="Helical" evidence="1">
    <location>
        <begin position="36"/>
        <end position="55"/>
    </location>
</feature>
<organism evidence="2">
    <name type="scientific">Caldilineaceae bacterium SB0664_bin_27</name>
    <dbReference type="NCBI Taxonomy" id="2605260"/>
    <lineage>
        <taxon>Bacteria</taxon>
        <taxon>Bacillati</taxon>
        <taxon>Chloroflexota</taxon>
        <taxon>Caldilineae</taxon>
        <taxon>Caldilineales</taxon>
        <taxon>Caldilineaceae</taxon>
    </lineage>
</organism>
<evidence type="ECO:0000313" key="2">
    <source>
        <dbReference type="EMBL" id="MXY92479.1"/>
    </source>
</evidence>
<dbReference type="EMBL" id="VXRG01000034">
    <property type="protein sequence ID" value="MXY92479.1"/>
    <property type="molecule type" value="Genomic_DNA"/>
</dbReference>
<name>A0A6B0YR43_9CHLR</name>
<dbReference type="InterPro" id="IPR021414">
    <property type="entry name" value="DUF3054"/>
</dbReference>
<proteinExistence type="predicted"/>
<keyword evidence="1" id="KW-1133">Transmembrane helix</keyword>
<comment type="caution">
    <text evidence="2">The sequence shown here is derived from an EMBL/GenBank/DDBJ whole genome shotgun (WGS) entry which is preliminary data.</text>
</comment>